<gene>
    <name evidence="2" type="ORF">K3718_10765</name>
</gene>
<dbReference type="Proteomes" id="UP001058514">
    <property type="component" value="Chromosome"/>
</dbReference>
<reference evidence="2" key="1">
    <citation type="submission" date="2021-08" db="EMBL/GenBank/DDBJ databases">
        <authorList>
            <person name="Nwanade C."/>
            <person name="Wang M."/>
            <person name="Masoudi A."/>
            <person name="Yu Z."/>
            <person name="Liu J."/>
        </authorList>
    </citation>
    <scope>NUCLEOTIDE SEQUENCE</scope>
    <source>
        <strain evidence="2">S166</strain>
    </source>
</reference>
<dbReference type="EMBL" id="CP081051">
    <property type="protein sequence ID" value="UWQ40056.1"/>
    <property type="molecule type" value="Genomic_DNA"/>
</dbReference>
<feature type="region of interest" description="Disordered" evidence="1">
    <location>
        <begin position="133"/>
        <end position="197"/>
    </location>
</feature>
<accession>A0ABY5WF13</accession>
<sequence>MTIADPDPDAHEFSERLTAFFQGEALERPAGGLSLGPSADEYRQRRLAEGEALLAELDDTGQEVQAAAQEDMPDTEAEEPAFERIDHTSALTPYDKARQRLREAEIQRDAVEPGSDGYHRVMADVAEAARAVRVEQERATDEGWRKRRATDEWRAGEGRDEYNASRRKVRSKPNARTPKTVLDAMTPEERAQYDRDKNAEKVWKHGRRKAGWSAEKIEAELPDWWKRRLAKRSCG</sequence>
<name>A0ABY5WF13_9RHOB</name>
<evidence type="ECO:0000256" key="1">
    <source>
        <dbReference type="SAM" id="MobiDB-lite"/>
    </source>
</evidence>
<protein>
    <submittedName>
        <fullName evidence="2">Uncharacterized protein</fullName>
    </submittedName>
</protein>
<evidence type="ECO:0000313" key="3">
    <source>
        <dbReference type="Proteomes" id="UP001058514"/>
    </source>
</evidence>
<dbReference type="RefSeq" id="WP_259963542.1">
    <property type="nucleotide sequence ID" value="NZ_CP081051.1"/>
</dbReference>
<feature type="compositionally biased region" description="Basic and acidic residues" evidence="1">
    <location>
        <begin position="187"/>
        <end position="197"/>
    </location>
</feature>
<evidence type="ECO:0000313" key="2">
    <source>
        <dbReference type="EMBL" id="UWQ40056.1"/>
    </source>
</evidence>
<feature type="region of interest" description="Disordered" evidence="1">
    <location>
        <begin position="59"/>
        <end position="94"/>
    </location>
</feature>
<organism evidence="2 3">
    <name type="scientific">Leisingera aquaemixtae</name>
    <dbReference type="NCBI Taxonomy" id="1396826"/>
    <lineage>
        <taxon>Bacteria</taxon>
        <taxon>Pseudomonadati</taxon>
        <taxon>Pseudomonadota</taxon>
        <taxon>Alphaproteobacteria</taxon>
        <taxon>Rhodobacterales</taxon>
        <taxon>Roseobacteraceae</taxon>
        <taxon>Leisingera</taxon>
    </lineage>
</organism>
<feature type="compositionally biased region" description="Basic and acidic residues" evidence="1">
    <location>
        <begin position="133"/>
        <end position="164"/>
    </location>
</feature>
<feature type="compositionally biased region" description="Acidic residues" evidence="1">
    <location>
        <begin position="71"/>
        <end position="80"/>
    </location>
</feature>
<keyword evidence="3" id="KW-1185">Reference proteome</keyword>
<proteinExistence type="predicted"/>